<evidence type="ECO:0000313" key="2">
    <source>
        <dbReference type="Proteomes" id="UP000588051"/>
    </source>
</evidence>
<accession>A0A850QQ73</accession>
<dbReference type="AlphaFoldDB" id="A0A850QQ73"/>
<evidence type="ECO:0000313" key="1">
    <source>
        <dbReference type="EMBL" id="NVO78920.1"/>
    </source>
</evidence>
<reference evidence="1 2" key="1">
    <citation type="submission" date="2020-06" db="EMBL/GenBank/DDBJ databases">
        <authorList>
            <person name="Qiu C."/>
            <person name="Liu Z."/>
        </authorList>
    </citation>
    <scope>NUCLEOTIDE SEQUENCE [LARGE SCALE GENOMIC DNA]</scope>
    <source>
        <strain evidence="1 2">EM 1</strain>
    </source>
</reference>
<dbReference type="RefSeq" id="WP_176804455.1">
    <property type="nucleotide sequence ID" value="NZ_JABXYJ010000008.1"/>
</dbReference>
<comment type="caution">
    <text evidence="1">The sequence shown here is derived from an EMBL/GenBank/DDBJ whole genome shotgun (WGS) entry which is preliminary data.</text>
</comment>
<protein>
    <submittedName>
        <fullName evidence="1">Uncharacterized protein</fullName>
    </submittedName>
</protein>
<keyword evidence="2" id="KW-1185">Reference proteome</keyword>
<proteinExistence type="predicted"/>
<sequence>METIMDHKKLSATLKKQRDAHLVEPIHATIEPVRAYAEQIAKVKGEPFSVVEIPEGTSAYSMGYRFVSIPNTELNHYLANGARLAA</sequence>
<gene>
    <name evidence="1" type="ORF">HV832_13910</name>
</gene>
<dbReference type="EMBL" id="JABXYJ010000008">
    <property type="protein sequence ID" value="NVO78920.1"/>
    <property type="molecule type" value="Genomic_DNA"/>
</dbReference>
<organism evidence="1 2">
    <name type="scientific">Undibacterium oligocarboniphilum</name>
    <dbReference type="NCBI Taxonomy" id="666702"/>
    <lineage>
        <taxon>Bacteria</taxon>
        <taxon>Pseudomonadati</taxon>
        <taxon>Pseudomonadota</taxon>
        <taxon>Betaproteobacteria</taxon>
        <taxon>Burkholderiales</taxon>
        <taxon>Oxalobacteraceae</taxon>
        <taxon>Undibacterium</taxon>
    </lineage>
</organism>
<name>A0A850QQ73_9BURK</name>
<dbReference type="Proteomes" id="UP000588051">
    <property type="component" value="Unassembled WGS sequence"/>
</dbReference>